<dbReference type="Proteomes" id="UP000011086">
    <property type="component" value="Unassembled WGS sequence"/>
</dbReference>
<gene>
    <name evidence="1" type="ORF">OOU_Y34scaffold00140g76</name>
</gene>
<evidence type="ECO:0000313" key="1">
    <source>
        <dbReference type="EMBL" id="ELQ43668.1"/>
    </source>
</evidence>
<dbReference type="EMBL" id="JH793818">
    <property type="protein sequence ID" value="ELQ43668.1"/>
    <property type="molecule type" value="Genomic_DNA"/>
</dbReference>
<sequence>MSVYPNTNNYPLGHTLIIWPGLQTVDRLPPSSPDLLCMALTYLKPLIPHLLPSGPKVGPGRALVSASQTHRTNTFLFINDTFATNLISSAAQRKQPGNDNTTPLMGGDVGYWN</sequence>
<accession>A0AA97P7W8</accession>
<organism evidence="1">
    <name type="scientific">Pyricularia oryzae (strain Y34)</name>
    <name type="common">Rice blast fungus</name>
    <name type="synonym">Magnaporthe oryzae</name>
    <dbReference type="NCBI Taxonomy" id="1143189"/>
    <lineage>
        <taxon>Eukaryota</taxon>
        <taxon>Fungi</taxon>
        <taxon>Dikarya</taxon>
        <taxon>Ascomycota</taxon>
        <taxon>Pezizomycotina</taxon>
        <taxon>Sordariomycetes</taxon>
        <taxon>Sordariomycetidae</taxon>
        <taxon>Magnaporthales</taxon>
        <taxon>Pyriculariaceae</taxon>
        <taxon>Pyricularia</taxon>
    </lineage>
</organism>
<name>A0AA97P7W8_PYRO3</name>
<reference evidence="1" key="1">
    <citation type="journal article" date="2012" name="PLoS Genet.">
        <title>Comparative analysis of the genomes of two field isolates of the rice blast fungus Magnaporthe oryzae.</title>
        <authorList>
            <person name="Xue M."/>
            <person name="Yang J."/>
            <person name="Li Z."/>
            <person name="Hu S."/>
            <person name="Yao N."/>
            <person name="Dean R.A."/>
            <person name="Zhao W."/>
            <person name="Shen M."/>
            <person name="Zhang H."/>
            <person name="Li C."/>
            <person name="Liu L."/>
            <person name="Cao L."/>
            <person name="Xu X."/>
            <person name="Xing Y."/>
            <person name="Hsiang T."/>
            <person name="Zhang Z."/>
            <person name="Xu J.R."/>
            <person name="Peng Y.L."/>
        </authorList>
    </citation>
    <scope>NUCLEOTIDE SEQUENCE</scope>
    <source>
        <strain evidence="1">Y34</strain>
    </source>
</reference>
<protein>
    <submittedName>
        <fullName evidence="1">Uncharacterized protein</fullName>
    </submittedName>
</protein>
<dbReference type="AlphaFoldDB" id="A0AA97P7W8"/>
<proteinExistence type="predicted"/>